<dbReference type="GeneID" id="73350124"/>
<evidence type="ECO:0000313" key="1">
    <source>
        <dbReference type="EMBL" id="UQC90660.1"/>
    </source>
</evidence>
<protein>
    <submittedName>
        <fullName evidence="1">Uncharacterized protein</fullName>
    </submittedName>
</protein>
<dbReference type="KEGG" id="clup:CLUP02_16190"/>
<organism evidence="1 2">
    <name type="scientific">Colletotrichum lupini</name>
    <dbReference type="NCBI Taxonomy" id="145971"/>
    <lineage>
        <taxon>Eukaryota</taxon>
        <taxon>Fungi</taxon>
        <taxon>Dikarya</taxon>
        <taxon>Ascomycota</taxon>
        <taxon>Pezizomycotina</taxon>
        <taxon>Sordariomycetes</taxon>
        <taxon>Hypocreomycetidae</taxon>
        <taxon>Glomerellales</taxon>
        <taxon>Glomerellaceae</taxon>
        <taxon>Colletotrichum</taxon>
        <taxon>Colletotrichum acutatum species complex</taxon>
    </lineage>
</organism>
<dbReference type="RefSeq" id="XP_049152261.1">
    <property type="nucleotide sequence ID" value="XM_049295114.1"/>
</dbReference>
<dbReference type="AlphaFoldDB" id="A0A9Q8T7Z7"/>
<gene>
    <name evidence="1" type="ORF">CLUP02_16190</name>
</gene>
<reference evidence="1" key="1">
    <citation type="journal article" date="2021" name="Mol. Plant Microbe Interact.">
        <title>Complete Genome Sequence of the Plant-Pathogenic Fungus Colletotrichum lupini.</title>
        <authorList>
            <person name="Baroncelli R."/>
            <person name="Pensec F."/>
            <person name="Da Lio D."/>
            <person name="Boufleur T."/>
            <person name="Vicente I."/>
            <person name="Sarrocco S."/>
            <person name="Picot A."/>
            <person name="Baraldi E."/>
            <person name="Sukno S."/>
            <person name="Thon M."/>
            <person name="Le Floch G."/>
        </authorList>
    </citation>
    <scope>NUCLEOTIDE SEQUENCE</scope>
    <source>
        <strain evidence="1">IMI 504893</strain>
    </source>
</reference>
<dbReference type="Proteomes" id="UP000830671">
    <property type="component" value="Chromosome 9"/>
</dbReference>
<feature type="non-terminal residue" evidence="1">
    <location>
        <position position="1"/>
    </location>
</feature>
<accession>A0A9Q8T7Z7</accession>
<name>A0A9Q8T7Z7_9PEZI</name>
<sequence>DTDYLDGATKRTWIELDTDRCAGAGFFKVHIVVFLNPVLPGRLKSCTWIHVEGLGYEIRRRGVLLVETISSNDLALHEGQIFSRRFIVPRRTSLSPGVPQQHVSFSLRSITSVGRVCREGVASIRKL</sequence>
<evidence type="ECO:0000313" key="2">
    <source>
        <dbReference type="Proteomes" id="UP000830671"/>
    </source>
</evidence>
<keyword evidence="2" id="KW-1185">Reference proteome</keyword>
<dbReference type="EMBL" id="CP019481">
    <property type="protein sequence ID" value="UQC90660.1"/>
    <property type="molecule type" value="Genomic_DNA"/>
</dbReference>
<proteinExistence type="predicted"/>